<feature type="domain" description="PPC" evidence="6">
    <location>
        <begin position="92"/>
        <end position="228"/>
    </location>
</feature>
<dbReference type="Pfam" id="PF03479">
    <property type="entry name" value="PCC"/>
    <property type="match status" value="1"/>
</dbReference>
<evidence type="ECO:0000313" key="7">
    <source>
        <dbReference type="EMBL" id="CAI9781647.1"/>
    </source>
</evidence>
<dbReference type="EMBL" id="OU503053">
    <property type="protein sequence ID" value="CAI9781647.1"/>
    <property type="molecule type" value="Genomic_DNA"/>
</dbReference>
<sequence>MAGLNLGSSHFVSQLHRADLHLQRPQDTVEEDDNQNPFSGENDNDNIHHQGLELDTSNTSSGGGVGARRQRGRPPGAKNKPKPPVIITRESANTLRAHILEVGSGCDVFEAVATYARKKQKGICILSGTGTVNNVSLRQPTAVGSVVVLQGKFEILSLSGSFLPPPAPPGATSLTIYLSGGQGQVVGGNVVGALVASGPVIIIAASFTNVAYERLPLEENEVVQIQPPQPSSGGGGGIGNQFSDPSSGLPFLNLPMNMPNGQLPMDGAWNGNSIGRGQY</sequence>
<evidence type="ECO:0000256" key="3">
    <source>
        <dbReference type="ARBA" id="ARBA00023125"/>
    </source>
</evidence>
<dbReference type="Gene3D" id="3.30.1330.80">
    <property type="entry name" value="Hypothetical protein, similar to alpha- acetolactate decarboxylase, domain 2"/>
    <property type="match status" value="1"/>
</dbReference>
<gene>
    <name evidence="7" type="ORF">FPE_LOCUS29077</name>
</gene>
<accession>A0AAD2E7G2</accession>
<protein>
    <recommendedName>
        <fullName evidence="6">PPC domain-containing protein</fullName>
    </recommendedName>
</protein>
<dbReference type="PANTHER" id="PTHR31100">
    <property type="entry name" value="AT-HOOK MOTIF NUCLEAR-LOCALIZED PROTEIN 15"/>
    <property type="match status" value="1"/>
</dbReference>
<evidence type="ECO:0000259" key="6">
    <source>
        <dbReference type="PROSITE" id="PS51742"/>
    </source>
</evidence>
<dbReference type="PROSITE" id="PS51742">
    <property type="entry name" value="PPC"/>
    <property type="match status" value="1"/>
</dbReference>
<keyword evidence="3" id="KW-0238">DNA-binding</keyword>
<comment type="subcellular location">
    <subcellularLocation>
        <location evidence="1">Nucleus</location>
    </subcellularLocation>
</comment>
<evidence type="ECO:0000313" key="8">
    <source>
        <dbReference type="Proteomes" id="UP000834106"/>
    </source>
</evidence>
<proteinExistence type="predicted"/>
<organism evidence="7 8">
    <name type="scientific">Fraxinus pennsylvanica</name>
    <dbReference type="NCBI Taxonomy" id="56036"/>
    <lineage>
        <taxon>Eukaryota</taxon>
        <taxon>Viridiplantae</taxon>
        <taxon>Streptophyta</taxon>
        <taxon>Embryophyta</taxon>
        <taxon>Tracheophyta</taxon>
        <taxon>Spermatophyta</taxon>
        <taxon>Magnoliopsida</taxon>
        <taxon>eudicotyledons</taxon>
        <taxon>Gunneridae</taxon>
        <taxon>Pentapetalae</taxon>
        <taxon>asterids</taxon>
        <taxon>lamiids</taxon>
        <taxon>Lamiales</taxon>
        <taxon>Oleaceae</taxon>
        <taxon>Oleeae</taxon>
        <taxon>Fraxinus</taxon>
    </lineage>
</organism>
<feature type="region of interest" description="Disordered" evidence="5">
    <location>
        <begin position="24"/>
        <end position="85"/>
    </location>
</feature>
<dbReference type="InterPro" id="IPR005175">
    <property type="entry name" value="PPC_dom"/>
</dbReference>
<dbReference type="InterPro" id="IPR014476">
    <property type="entry name" value="AHL15-29"/>
</dbReference>
<name>A0AAD2E7G2_9LAMI</name>
<reference evidence="7" key="1">
    <citation type="submission" date="2023-05" db="EMBL/GenBank/DDBJ databases">
        <authorList>
            <person name="Huff M."/>
        </authorList>
    </citation>
    <scope>NUCLEOTIDE SEQUENCE</scope>
</reference>
<evidence type="ECO:0000256" key="1">
    <source>
        <dbReference type="ARBA" id="ARBA00004123"/>
    </source>
</evidence>
<dbReference type="SUPFAM" id="SSF117856">
    <property type="entry name" value="AF0104/ALDC/Ptd012-like"/>
    <property type="match status" value="1"/>
</dbReference>
<dbReference type="GO" id="GO:0005634">
    <property type="term" value="C:nucleus"/>
    <property type="evidence" value="ECO:0007669"/>
    <property type="project" value="UniProtKB-SubCell"/>
</dbReference>
<keyword evidence="4" id="KW-0804">Transcription</keyword>
<dbReference type="CDD" id="cd11378">
    <property type="entry name" value="DUF296"/>
    <property type="match status" value="1"/>
</dbReference>
<dbReference type="PANTHER" id="PTHR31100:SF62">
    <property type="entry name" value="AT-HOOK MOTIF NUCLEAR-LOCALIZED PROTEIN 23"/>
    <property type="match status" value="1"/>
</dbReference>
<evidence type="ECO:0000256" key="5">
    <source>
        <dbReference type="SAM" id="MobiDB-lite"/>
    </source>
</evidence>
<dbReference type="Proteomes" id="UP000834106">
    <property type="component" value="Chromosome 18"/>
</dbReference>
<dbReference type="FunFam" id="3.30.1330.80:FF:000001">
    <property type="entry name" value="AT-hook motif nuclear-localized protein"/>
    <property type="match status" value="1"/>
</dbReference>
<evidence type="ECO:0000256" key="2">
    <source>
        <dbReference type="ARBA" id="ARBA00023015"/>
    </source>
</evidence>
<dbReference type="GO" id="GO:0003700">
    <property type="term" value="F:DNA-binding transcription factor activity"/>
    <property type="evidence" value="ECO:0007669"/>
    <property type="project" value="TreeGrafter"/>
</dbReference>
<evidence type="ECO:0000256" key="4">
    <source>
        <dbReference type="ARBA" id="ARBA00023163"/>
    </source>
</evidence>
<keyword evidence="2" id="KW-0805">Transcription regulation</keyword>
<dbReference type="AlphaFoldDB" id="A0AAD2E7G2"/>
<keyword evidence="8" id="KW-1185">Reference proteome</keyword>
<dbReference type="GO" id="GO:0003680">
    <property type="term" value="F:minor groove of adenine-thymine-rich DNA binding"/>
    <property type="evidence" value="ECO:0007669"/>
    <property type="project" value="InterPro"/>
</dbReference>